<organism evidence="2">
    <name type="scientific">Eremomyces bilateralis CBS 781.70</name>
    <dbReference type="NCBI Taxonomy" id="1392243"/>
    <lineage>
        <taxon>Eukaryota</taxon>
        <taxon>Fungi</taxon>
        <taxon>Dikarya</taxon>
        <taxon>Ascomycota</taxon>
        <taxon>Pezizomycotina</taxon>
        <taxon>Dothideomycetes</taxon>
        <taxon>Dothideomycetes incertae sedis</taxon>
        <taxon>Eremomycetales</taxon>
        <taxon>Eremomycetaceae</taxon>
        <taxon>Eremomyces</taxon>
    </lineage>
</organism>
<accession>A0A6G1FPY0</accession>
<feature type="region of interest" description="Disordered" evidence="1">
    <location>
        <begin position="69"/>
        <end position="103"/>
    </location>
</feature>
<dbReference type="GeneID" id="54416247"/>
<dbReference type="Proteomes" id="UP000504638">
    <property type="component" value="Unplaced"/>
</dbReference>
<evidence type="ECO:0000313" key="3">
    <source>
        <dbReference type="Proteomes" id="UP000504638"/>
    </source>
</evidence>
<evidence type="ECO:0000256" key="1">
    <source>
        <dbReference type="SAM" id="MobiDB-lite"/>
    </source>
</evidence>
<reference evidence="4" key="2">
    <citation type="submission" date="2020-04" db="EMBL/GenBank/DDBJ databases">
        <authorList>
            <consortium name="NCBI Genome Project"/>
        </authorList>
    </citation>
    <scope>NUCLEOTIDE SEQUENCE</scope>
    <source>
        <strain evidence="4">CBS 781.70</strain>
    </source>
</reference>
<dbReference type="EMBL" id="ML975222">
    <property type="protein sequence ID" value="KAF1807823.1"/>
    <property type="molecule type" value="Genomic_DNA"/>
</dbReference>
<name>A0A6G1FPY0_9PEZI</name>
<keyword evidence="3" id="KW-1185">Reference proteome</keyword>
<feature type="non-terminal residue" evidence="2">
    <location>
        <position position="1"/>
    </location>
</feature>
<gene>
    <name evidence="2 4" type="ORF">P152DRAFT_378669</name>
</gene>
<dbReference type="OrthoDB" id="3945463at2759"/>
<evidence type="ECO:0000313" key="2">
    <source>
        <dbReference type="EMBL" id="KAF1807823.1"/>
    </source>
</evidence>
<protein>
    <submittedName>
        <fullName evidence="2 4">Uncharacterized protein</fullName>
    </submittedName>
</protein>
<dbReference type="AlphaFoldDB" id="A0A6G1FPY0"/>
<feature type="non-terminal residue" evidence="2">
    <location>
        <position position="125"/>
    </location>
</feature>
<proteinExistence type="predicted"/>
<sequence length="125" mass="14906">SAETKKLYSAVAQLSTDMVLLRAENQGLRQAIVNEKKKRTRARPVFDDLRAENDGIKAQFFSPSKIQRARDLQIQKEQEKSDLQAQKQEERLERTRRKEEKERLLMERRIQRLEARTLREQEKAR</sequence>
<dbReference type="RefSeq" id="XP_033529454.1">
    <property type="nucleotide sequence ID" value="XM_033675677.1"/>
</dbReference>
<evidence type="ECO:0000313" key="4">
    <source>
        <dbReference type="RefSeq" id="XP_033529454.1"/>
    </source>
</evidence>
<reference evidence="4" key="3">
    <citation type="submission" date="2025-04" db="UniProtKB">
        <authorList>
            <consortium name="RefSeq"/>
        </authorList>
    </citation>
    <scope>IDENTIFICATION</scope>
    <source>
        <strain evidence="4">CBS 781.70</strain>
    </source>
</reference>
<reference evidence="2 4" key="1">
    <citation type="submission" date="2020-01" db="EMBL/GenBank/DDBJ databases">
        <authorList>
            <consortium name="DOE Joint Genome Institute"/>
            <person name="Haridas S."/>
            <person name="Albert R."/>
            <person name="Binder M."/>
            <person name="Bloem J."/>
            <person name="Labutti K."/>
            <person name="Salamov A."/>
            <person name="Andreopoulos B."/>
            <person name="Baker S.E."/>
            <person name="Barry K."/>
            <person name="Bills G."/>
            <person name="Bluhm B.H."/>
            <person name="Cannon C."/>
            <person name="Castanera R."/>
            <person name="Culley D.E."/>
            <person name="Daum C."/>
            <person name="Ezra D."/>
            <person name="Gonzalez J.B."/>
            <person name="Henrissat B."/>
            <person name="Kuo A."/>
            <person name="Liang C."/>
            <person name="Lipzen A."/>
            <person name="Lutzoni F."/>
            <person name="Magnuson J."/>
            <person name="Mondo S."/>
            <person name="Nolan M."/>
            <person name="Ohm R."/>
            <person name="Pangilinan J."/>
            <person name="Park H.-J."/>
            <person name="Ramirez L."/>
            <person name="Alfaro M."/>
            <person name="Sun H."/>
            <person name="Tritt A."/>
            <person name="Yoshinaga Y."/>
            <person name="Zwiers L.-H."/>
            <person name="Turgeon B.G."/>
            <person name="Goodwin S.B."/>
            <person name="Spatafora J.W."/>
            <person name="Crous P.W."/>
            <person name="Grigoriev I.V."/>
        </authorList>
    </citation>
    <scope>NUCLEOTIDE SEQUENCE</scope>
    <source>
        <strain evidence="2 4">CBS 781.70</strain>
    </source>
</reference>